<dbReference type="RefSeq" id="XP_025546843.1">
    <property type="nucleotide sequence ID" value="XM_025690802.1"/>
</dbReference>
<dbReference type="AlphaFoldDB" id="A0A395HJK0"/>
<dbReference type="EMBL" id="KZ824326">
    <property type="protein sequence ID" value="RAL07689.1"/>
    <property type="molecule type" value="Genomic_DNA"/>
</dbReference>
<protein>
    <recommendedName>
        <fullName evidence="4">Secreted protein</fullName>
    </recommendedName>
</protein>
<proteinExistence type="predicted"/>
<evidence type="ECO:0000313" key="2">
    <source>
        <dbReference type="EMBL" id="RAL07689.1"/>
    </source>
</evidence>
<gene>
    <name evidence="2" type="ORF">BO97DRAFT_243128</name>
</gene>
<dbReference type="VEuPathDB" id="FungiDB:BO97DRAFT_243128"/>
<organism evidence="2 3">
    <name type="scientific">Aspergillus homomorphus (strain CBS 101889)</name>
    <dbReference type="NCBI Taxonomy" id="1450537"/>
    <lineage>
        <taxon>Eukaryota</taxon>
        <taxon>Fungi</taxon>
        <taxon>Dikarya</taxon>
        <taxon>Ascomycota</taxon>
        <taxon>Pezizomycotina</taxon>
        <taxon>Eurotiomycetes</taxon>
        <taxon>Eurotiomycetidae</taxon>
        <taxon>Eurotiales</taxon>
        <taxon>Aspergillaceae</taxon>
        <taxon>Aspergillus</taxon>
        <taxon>Aspergillus subgen. Circumdati</taxon>
    </lineage>
</organism>
<reference evidence="2 3" key="1">
    <citation type="submission" date="2018-02" db="EMBL/GenBank/DDBJ databases">
        <title>The genomes of Aspergillus section Nigri reveals drivers in fungal speciation.</title>
        <authorList>
            <consortium name="DOE Joint Genome Institute"/>
            <person name="Vesth T.C."/>
            <person name="Nybo J."/>
            <person name="Theobald S."/>
            <person name="Brandl J."/>
            <person name="Frisvad J.C."/>
            <person name="Nielsen K.F."/>
            <person name="Lyhne E.K."/>
            <person name="Kogle M.E."/>
            <person name="Kuo A."/>
            <person name="Riley R."/>
            <person name="Clum A."/>
            <person name="Nolan M."/>
            <person name="Lipzen A."/>
            <person name="Salamov A."/>
            <person name="Henrissat B."/>
            <person name="Wiebenga A."/>
            <person name="De vries R.P."/>
            <person name="Grigoriev I.V."/>
            <person name="Mortensen U.H."/>
            <person name="Andersen M.R."/>
            <person name="Baker S.E."/>
        </authorList>
    </citation>
    <scope>NUCLEOTIDE SEQUENCE [LARGE SCALE GENOMIC DNA]</scope>
    <source>
        <strain evidence="2 3">CBS 101889</strain>
    </source>
</reference>
<accession>A0A395HJK0</accession>
<dbReference type="Proteomes" id="UP000248961">
    <property type="component" value="Unassembled WGS sequence"/>
</dbReference>
<keyword evidence="3" id="KW-1185">Reference proteome</keyword>
<feature type="signal peptide" evidence="1">
    <location>
        <begin position="1"/>
        <end position="20"/>
    </location>
</feature>
<sequence length="111" mass="12371">MILGAKFWLCCLAVPRITSAHGPDLKPAWDPRSGIIEKESAVRFIVSSICLGYQGIQYRSPSYNHPFSVLRPRNLGCFRARRLLCSMFCPIGFEGRSISMSLLPPYPSPAP</sequence>
<evidence type="ECO:0000256" key="1">
    <source>
        <dbReference type="SAM" id="SignalP"/>
    </source>
</evidence>
<evidence type="ECO:0000313" key="3">
    <source>
        <dbReference type="Proteomes" id="UP000248961"/>
    </source>
</evidence>
<dbReference type="GeneID" id="37195091"/>
<keyword evidence="1" id="KW-0732">Signal</keyword>
<evidence type="ECO:0008006" key="4">
    <source>
        <dbReference type="Google" id="ProtNLM"/>
    </source>
</evidence>
<feature type="chain" id="PRO_5017442790" description="Secreted protein" evidence="1">
    <location>
        <begin position="21"/>
        <end position="111"/>
    </location>
</feature>
<name>A0A395HJK0_ASPHC</name>